<organism evidence="1 2">
    <name type="scientific">Panagrolaimus sp. PS1159</name>
    <dbReference type="NCBI Taxonomy" id="55785"/>
    <lineage>
        <taxon>Eukaryota</taxon>
        <taxon>Metazoa</taxon>
        <taxon>Ecdysozoa</taxon>
        <taxon>Nematoda</taxon>
        <taxon>Chromadorea</taxon>
        <taxon>Rhabditida</taxon>
        <taxon>Tylenchina</taxon>
        <taxon>Panagrolaimomorpha</taxon>
        <taxon>Panagrolaimoidea</taxon>
        <taxon>Panagrolaimidae</taxon>
        <taxon>Panagrolaimus</taxon>
    </lineage>
</organism>
<reference evidence="2" key="1">
    <citation type="submission" date="2022-11" db="UniProtKB">
        <authorList>
            <consortium name="WormBaseParasite"/>
        </authorList>
    </citation>
    <scope>IDENTIFICATION</scope>
</reference>
<protein>
    <submittedName>
        <fullName evidence="2">Methyltransferase FkbM domain-containing protein</fullName>
    </submittedName>
</protein>
<sequence length="219" mass="25303">MDSTPSFVEHKFYMIPRIQYLNDTYSMITFGVGGEIDAEKHVKMFLPQSTFLGFDPNPNYSNLFTDILGGKFVQATVSGKNEKITTRELKEGGLGQYAPVVDKQAQSAAELIETYHGTDKIIDFLSVDVEGAEYSIFERLIKDKIYQNVCQINVELHPVWYHFTGYSYFDVVKIFRNLFTDGTFLWVDSTLNPPQQWPSFFINVKKEECIEKYLKNRLL</sequence>
<proteinExistence type="predicted"/>
<evidence type="ECO:0000313" key="2">
    <source>
        <dbReference type="WBParaSite" id="PS1159_v2.g16689.t1"/>
    </source>
</evidence>
<name>A0AC35FEA8_9BILA</name>
<dbReference type="Proteomes" id="UP000887580">
    <property type="component" value="Unplaced"/>
</dbReference>
<evidence type="ECO:0000313" key="1">
    <source>
        <dbReference type="Proteomes" id="UP000887580"/>
    </source>
</evidence>
<dbReference type="WBParaSite" id="PS1159_v2.g16689.t1">
    <property type="protein sequence ID" value="PS1159_v2.g16689.t1"/>
    <property type="gene ID" value="PS1159_v2.g16689"/>
</dbReference>
<accession>A0AC35FEA8</accession>